<accession>A0A5B7C0S0</accession>
<sequence length="228" mass="25656">MSLKPSFGRKLNPDGFSPVDLALQNGHHQTVKRLIEIDSDLLRVQGKGRIAPLHYVAKTGDFQLLAEFLLACPASIHDLTIQRQTAVHIAVTNRRFAAFRVLLAWLQWEDKEYVLSWKDEEGNTVLHIAAKTNQPQVARLLTNTVNVNAMNLMGLTALDLVDRLPNENQVMTSEITNILLRNKAKRVSSLAKVDSTVADIITLKWPFYPKCARTFFFCNGTAIVQRHA</sequence>
<gene>
    <name evidence="1" type="ORF">Din_044293</name>
</gene>
<dbReference type="PANTHER" id="PTHR24128:SF24">
    <property type="entry name" value="ANKYRIN REPEAT PROTEIN"/>
    <property type="match status" value="1"/>
</dbReference>
<evidence type="ECO:0000313" key="1">
    <source>
        <dbReference type="EMBL" id="MPA74852.1"/>
    </source>
</evidence>
<organism evidence="1">
    <name type="scientific">Davidia involucrata</name>
    <name type="common">Dove tree</name>
    <dbReference type="NCBI Taxonomy" id="16924"/>
    <lineage>
        <taxon>Eukaryota</taxon>
        <taxon>Viridiplantae</taxon>
        <taxon>Streptophyta</taxon>
        <taxon>Embryophyta</taxon>
        <taxon>Tracheophyta</taxon>
        <taxon>Spermatophyta</taxon>
        <taxon>Magnoliopsida</taxon>
        <taxon>eudicotyledons</taxon>
        <taxon>Gunneridae</taxon>
        <taxon>Pentapetalae</taxon>
        <taxon>asterids</taxon>
        <taxon>Cornales</taxon>
        <taxon>Nyssaceae</taxon>
        <taxon>Davidia</taxon>
    </lineage>
</organism>
<dbReference type="AlphaFoldDB" id="A0A5B7C0S0"/>
<protein>
    <submittedName>
        <fullName evidence="1">Uncharacterized protein</fullName>
    </submittedName>
</protein>
<dbReference type="Pfam" id="PF12796">
    <property type="entry name" value="Ank_2"/>
    <property type="match status" value="1"/>
</dbReference>
<name>A0A5B7C0S0_DAVIN</name>
<dbReference type="InterPro" id="IPR002110">
    <property type="entry name" value="Ankyrin_rpt"/>
</dbReference>
<dbReference type="SUPFAM" id="SSF48403">
    <property type="entry name" value="Ankyrin repeat"/>
    <property type="match status" value="1"/>
</dbReference>
<dbReference type="Gene3D" id="1.25.40.20">
    <property type="entry name" value="Ankyrin repeat-containing domain"/>
    <property type="match status" value="1"/>
</dbReference>
<dbReference type="EMBL" id="GHES01044293">
    <property type="protein sequence ID" value="MPA74852.1"/>
    <property type="molecule type" value="Transcribed_RNA"/>
</dbReference>
<reference evidence="1" key="1">
    <citation type="submission" date="2019-08" db="EMBL/GenBank/DDBJ databases">
        <title>Reference gene set and small RNA set construction with multiple tissues from Davidia involucrata Baill.</title>
        <authorList>
            <person name="Yang H."/>
            <person name="Zhou C."/>
            <person name="Li G."/>
            <person name="Wang J."/>
            <person name="Gao P."/>
            <person name="Wang M."/>
            <person name="Wang R."/>
            <person name="Zhao Y."/>
        </authorList>
    </citation>
    <scope>NUCLEOTIDE SEQUENCE</scope>
    <source>
        <tissue evidence="1">Mixed with DoveR01_LX</tissue>
    </source>
</reference>
<proteinExistence type="predicted"/>
<dbReference type="PANTHER" id="PTHR24128">
    <property type="entry name" value="HOMEOBOX PROTEIN WARIAI"/>
    <property type="match status" value="1"/>
</dbReference>
<dbReference type="SMART" id="SM00248">
    <property type="entry name" value="ANK"/>
    <property type="match status" value="3"/>
</dbReference>
<dbReference type="Pfam" id="PF00023">
    <property type="entry name" value="Ank"/>
    <property type="match status" value="1"/>
</dbReference>
<dbReference type="InterPro" id="IPR036770">
    <property type="entry name" value="Ankyrin_rpt-contain_sf"/>
</dbReference>